<comment type="caution">
    <text evidence="3">The sequence shown here is derived from an EMBL/GenBank/DDBJ whole genome shotgun (WGS) entry which is preliminary data.</text>
</comment>
<accession>A0ABQ9YGB8</accession>
<feature type="coiled-coil region" evidence="1">
    <location>
        <begin position="68"/>
        <end position="149"/>
    </location>
</feature>
<dbReference type="Proteomes" id="UP001281761">
    <property type="component" value="Unassembled WGS sequence"/>
</dbReference>
<evidence type="ECO:0000256" key="2">
    <source>
        <dbReference type="SAM" id="MobiDB-lite"/>
    </source>
</evidence>
<feature type="compositionally biased region" description="Polar residues" evidence="2">
    <location>
        <begin position="424"/>
        <end position="433"/>
    </location>
</feature>
<sequence>MAPSYPLSRDSTVNTSPSLNDSNRNTTISQSKSQDISGQTSPHTLQEPPPLNSSTPMHVLVDYIQNYLVEREKNVKGLEEQVQQREKEIQRKELTLQRLSEELTQRENDRKKELDEMRIRLKNAIEERKRELDQRENDERKIRKEAEEKARSSITQALQQWNTDKEKLMLLFEDERTRFEAETMEKQRRWDDEKTQLEQQLDDIQNQIDSLQRENAQLKEETIRQKEQRSRHDLSRSLPQQSDDDLLITEVRNGTVGPFFSQSVEGAPYILSLVPASSLGSTDQSSIPLALTMSPNRPLPSQSLNSTLYYSPSKKERMERPPSPTKQHVSNIPSKVSLSHQRTEQRATTRIPRTSSPPKSMEFTQTFSDQRSTGLSISDSLHTPFPNTRDLPSRQAQTANITRPYSSRQTAQQTPMEGEPRNNVMEQINSLRSRLSKNKK</sequence>
<keyword evidence="1" id="KW-0175">Coiled coil</keyword>
<feature type="compositionally biased region" description="Polar residues" evidence="2">
    <location>
        <begin position="348"/>
        <end position="381"/>
    </location>
</feature>
<feature type="compositionally biased region" description="Polar residues" evidence="2">
    <location>
        <begin position="9"/>
        <end position="44"/>
    </location>
</feature>
<proteinExistence type="predicted"/>
<feature type="region of interest" description="Disordered" evidence="2">
    <location>
        <begin position="1"/>
        <end position="56"/>
    </location>
</feature>
<feature type="region of interest" description="Disordered" evidence="2">
    <location>
        <begin position="220"/>
        <end position="242"/>
    </location>
</feature>
<evidence type="ECO:0000256" key="1">
    <source>
        <dbReference type="SAM" id="Coils"/>
    </source>
</evidence>
<feature type="region of interest" description="Disordered" evidence="2">
    <location>
        <begin position="312"/>
        <end position="440"/>
    </location>
</feature>
<feature type="compositionally biased region" description="Basic and acidic residues" evidence="2">
    <location>
        <begin position="220"/>
        <end position="235"/>
    </location>
</feature>
<reference evidence="3 4" key="1">
    <citation type="journal article" date="2022" name="bioRxiv">
        <title>Genomics of Preaxostyla Flagellates Illuminates Evolutionary Transitions and the Path Towards Mitochondrial Loss.</title>
        <authorList>
            <person name="Novak L.V.F."/>
            <person name="Treitli S.C."/>
            <person name="Pyrih J."/>
            <person name="Halakuc P."/>
            <person name="Pipaliya S.V."/>
            <person name="Vacek V."/>
            <person name="Brzon O."/>
            <person name="Soukal P."/>
            <person name="Eme L."/>
            <person name="Dacks J.B."/>
            <person name="Karnkowska A."/>
            <person name="Elias M."/>
            <person name="Hampl V."/>
        </authorList>
    </citation>
    <scope>NUCLEOTIDE SEQUENCE [LARGE SCALE GENOMIC DNA]</scope>
    <source>
        <strain evidence="3">NAU3</strain>
        <tissue evidence="3">Gut</tissue>
    </source>
</reference>
<evidence type="ECO:0000313" key="3">
    <source>
        <dbReference type="EMBL" id="KAK2962803.1"/>
    </source>
</evidence>
<name>A0ABQ9YGB8_9EUKA</name>
<gene>
    <name evidence="3" type="ORF">BLNAU_2238</name>
</gene>
<keyword evidence="4" id="KW-1185">Reference proteome</keyword>
<organism evidence="3 4">
    <name type="scientific">Blattamonas nauphoetae</name>
    <dbReference type="NCBI Taxonomy" id="2049346"/>
    <lineage>
        <taxon>Eukaryota</taxon>
        <taxon>Metamonada</taxon>
        <taxon>Preaxostyla</taxon>
        <taxon>Oxymonadida</taxon>
        <taxon>Blattamonas</taxon>
    </lineage>
</organism>
<feature type="compositionally biased region" description="Polar residues" evidence="2">
    <location>
        <begin position="325"/>
        <end position="340"/>
    </location>
</feature>
<dbReference type="EMBL" id="JARBJD010000009">
    <property type="protein sequence ID" value="KAK2962803.1"/>
    <property type="molecule type" value="Genomic_DNA"/>
</dbReference>
<evidence type="ECO:0000313" key="4">
    <source>
        <dbReference type="Proteomes" id="UP001281761"/>
    </source>
</evidence>
<feature type="compositionally biased region" description="Polar residues" evidence="2">
    <location>
        <begin position="394"/>
        <end position="415"/>
    </location>
</feature>
<protein>
    <submittedName>
        <fullName evidence="3">Uncharacterized protein</fullName>
    </submittedName>
</protein>